<sequence length="227" mass="26173">MTNQVKQLRSKFEKAADQEAAQGAAAYMRNQFEFFGIKTPLRRELGKDLVDASKKLSEKEIVSLCKELWAQPEREFQYIACDILAKNANRFSPAYVKRDAKWFITNKSWWDTVDSVRKSVEIVVAANPELESTMFEWIKSKNMWLVRSALIHQLNLGTKTNSKRLFELCELKAAEKEFFIAKGLGWALRSYSYTDPKTVKKFVKDHPELSPLAKREGLKAINRKSAT</sequence>
<dbReference type="CDD" id="cd07064">
    <property type="entry name" value="AlkD_like_1"/>
    <property type="match status" value="1"/>
</dbReference>
<name>A0A094QAU1_9ZZZZ</name>
<dbReference type="PANTHER" id="PTHR34070">
    <property type="entry name" value="ARMADILLO-TYPE FOLD"/>
    <property type="match status" value="1"/>
</dbReference>
<dbReference type="Gene3D" id="1.25.40.290">
    <property type="entry name" value="ARM repeat domains"/>
    <property type="match status" value="1"/>
</dbReference>
<gene>
    <name evidence="1" type="ORF">GM51_2550</name>
</gene>
<dbReference type="SUPFAM" id="SSF48371">
    <property type="entry name" value="ARM repeat"/>
    <property type="match status" value="1"/>
</dbReference>
<dbReference type="Gene3D" id="1.20.1660.10">
    <property type="entry name" value="Hypothetical protein (EF3068)"/>
    <property type="match status" value="1"/>
</dbReference>
<dbReference type="Pfam" id="PF08713">
    <property type="entry name" value="DNA_alkylation"/>
    <property type="match status" value="1"/>
</dbReference>
<dbReference type="InterPro" id="IPR014825">
    <property type="entry name" value="DNA_alkylation"/>
</dbReference>
<comment type="caution">
    <text evidence="1">The sequence shown here is derived from an EMBL/GenBank/DDBJ whole genome shotgun (WGS) entry which is preliminary data.</text>
</comment>
<dbReference type="AlphaFoldDB" id="A0A094QAU1"/>
<protein>
    <recommendedName>
        <fullName evidence="2">DNA alkylation repair protein</fullName>
    </recommendedName>
</protein>
<dbReference type="InterPro" id="IPR016024">
    <property type="entry name" value="ARM-type_fold"/>
</dbReference>
<organism evidence="1">
    <name type="scientific">freshwater metagenome</name>
    <dbReference type="NCBI Taxonomy" id="449393"/>
    <lineage>
        <taxon>unclassified sequences</taxon>
        <taxon>metagenomes</taxon>
        <taxon>ecological metagenomes</taxon>
    </lineage>
</organism>
<accession>A0A094QAU1</accession>
<dbReference type="EMBL" id="JNSL01000008">
    <property type="protein sequence ID" value="KGA21360.1"/>
    <property type="molecule type" value="Genomic_DNA"/>
</dbReference>
<reference evidence="1" key="1">
    <citation type="submission" date="2014-06" db="EMBL/GenBank/DDBJ databases">
        <title>Key roles for freshwater Actinobacteria revealed by deep metagenomic sequencing.</title>
        <authorList>
            <person name="Ghai R."/>
            <person name="Mizuno C.M."/>
            <person name="Picazo A."/>
            <person name="Camacho A."/>
            <person name="Rodriguez-Valera F."/>
        </authorList>
    </citation>
    <scope>NUCLEOTIDE SEQUENCE</scope>
</reference>
<dbReference type="PANTHER" id="PTHR34070:SF1">
    <property type="entry name" value="DNA ALKYLATION REPAIR PROTEIN"/>
    <property type="match status" value="1"/>
</dbReference>
<evidence type="ECO:0008006" key="2">
    <source>
        <dbReference type="Google" id="ProtNLM"/>
    </source>
</evidence>
<proteinExistence type="predicted"/>
<evidence type="ECO:0000313" key="1">
    <source>
        <dbReference type="EMBL" id="KGA21360.1"/>
    </source>
</evidence>